<name>A0A1Y1V197_9FUNG</name>
<comment type="caution">
    <text evidence="5">The sequence shown here is derived from an EMBL/GenBank/DDBJ whole genome shotgun (WGS) entry which is preliminary data.</text>
</comment>
<keyword evidence="2" id="KW-0677">Repeat</keyword>
<dbReference type="EMBL" id="MCFH01000043">
    <property type="protein sequence ID" value="ORX44882.1"/>
    <property type="molecule type" value="Genomic_DNA"/>
</dbReference>
<feature type="domain" description="CBM10" evidence="4">
    <location>
        <begin position="35"/>
        <end position="75"/>
    </location>
</feature>
<organism evidence="5 6">
    <name type="scientific">Piromyces finnis</name>
    <dbReference type="NCBI Taxonomy" id="1754191"/>
    <lineage>
        <taxon>Eukaryota</taxon>
        <taxon>Fungi</taxon>
        <taxon>Fungi incertae sedis</taxon>
        <taxon>Chytridiomycota</taxon>
        <taxon>Chytridiomycota incertae sedis</taxon>
        <taxon>Neocallimastigomycetes</taxon>
        <taxon>Neocallimastigales</taxon>
        <taxon>Neocallimastigaceae</taxon>
        <taxon>Piromyces</taxon>
    </lineage>
</organism>
<evidence type="ECO:0000259" key="4">
    <source>
        <dbReference type="PROSITE" id="PS51763"/>
    </source>
</evidence>
<keyword evidence="1" id="KW-0732">Signal</keyword>
<dbReference type="Proteomes" id="UP000193719">
    <property type="component" value="Unassembled WGS sequence"/>
</dbReference>
<evidence type="ECO:0000256" key="3">
    <source>
        <dbReference type="ARBA" id="ARBA00022801"/>
    </source>
</evidence>
<sequence length="76" mass="8559">QGYKCCSSKCNVTYVDSDGTWGYENNQWCGCNNVNNNSNCRKVGDYSCCKYTTEVAFVDSDAKWGVENNDWCVISN</sequence>
<feature type="non-terminal residue" evidence="5">
    <location>
        <position position="76"/>
    </location>
</feature>
<dbReference type="AlphaFoldDB" id="A0A1Y1V197"/>
<dbReference type="SUPFAM" id="SSF64571">
    <property type="entry name" value="Cellulose docking domain, dockering"/>
    <property type="match status" value="2"/>
</dbReference>
<reference evidence="5 6" key="1">
    <citation type="submission" date="2016-08" db="EMBL/GenBank/DDBJ databases">
        <title>Genomes of anaerobic fungi encode conserved fungal cellulosomes for biomass hydrolysis.</title>
        <authorList>
            <consortium name="DOE Joint Genome Institute"/>
            <person name="Haitjema C.H."/>
            <person name="Gilmore S.P."/>
            <person name="Henske J.K."/>
            <person name="Solomon K.V."/>
            <person name="De Groot R."/>
            <person name="Kuo A."/>
            <person name="Mondo S.J."/>
            <person name="Salamov A.A."/>
            <person name="Labutti K."/>
            <person name="Zhao Z."/>
            <person name="Chiniquy J."/>
            <person name="Barry K."/>
            <person name="Brewer H.M."/>
            <person name="Purvine S.O."/>
            <person name="Wright A.T."/>
            <person name="Boxma B."/>
            <person name="Van Alen T."/>
            <person name="Hackstein J.H."/>
            <person name="Baker S.E."/>
            <person name="Grigoriev I.V."/>
            <person name="O'Malley M.A."/>
        </authorList>
    </citation>
    <scope>NUCLEOTIDE SEQUENCE [LARGE SCALE GENOMIC DNA]</scope>
    <source>
        <strain evidence="6">finn</strain>
    </source>
</reference>
<reference evidence="5 6" key="2">
    <citation type="submission" date="2016-08" db="EMBL/GenBank/DDBJ databases">
        <title>Pervasive Adenine N6-methylation of Active Genes in Fungi.</title>
        <authorList>
            <consortium name="DOE Joint Genome Institute"/>
            <person name="Mondo S.J."/>
            <person name="Dannebaum R.O."/>
            <person name="Kuo R.C."/>
            <person name="Labutti K."/>
            <person name="Haridas S."/>
            <person name="Kuo A."/>
            <person name="Salamov A."/>
            <person name="Ahrendt S.R."/>
            <person name="Lipzen A."/>
            <person name="Sullivan W."/>
            <person name="Andreopoulos W.B."/>
            <person name="Clum A."/>
            <person name="Lindquist E."/>
            <person name="Daum C."/>
            <person name="Ramamoorthy G.K."/>
            <person name="Gryganskyi A."/>
            <person name="Culley D."/>
            <person name="Magnuson J.K."/>
            <person name="James T.Y."/>
            <person name="O'Malley M.A."/>
            <person name="Stajich J.E."/>
            <person name="Spatafora J.W."/>
            <person name="Visel A."/>
            <person name="Grigoriev I.V."/>
        </authorList>
    </citation>
    <scope>NUCLEOTIDE SEQUENCE [LARGE SCALE GENOMIC DNA]</scope>
    <source>
        <strain evidence="6">finn</strain>
    </source>
</reference>
<dbReference type="OrthoDB" id="10460978at2759"/>
<keyword evidence="6" id="KW-1185">Reference proteome</keyword>
<dbReference type="GO" id="GO:0016787">
    <property type="term" value="F:hydrolase activity"/>
    <property type="evidence" value="ECO:0007669"/>
    <property type="project" value="UniProtKB-KW"/>
</dbReference>
<evidence type="ECO:0000313" key="5">
    <source>
        <dbReference type="EMBL" id="ORX44882.1"/>
    </source>
</evidence>
<dbReference type="Gene3D" id="3.90.1220.10">
    <property type="entry name" value="Cellulose docking domain, dockering"/>
    <property type="match status" value="2"/>
</dbReference>
<feature type="non-terminal residue" evidence="5">
    <location>
        <position position="1"/>
    </location>
</feature>
<gene>
    <name evidence="5" type="ORF">BCR36DRAFT_238096</name>
</gene>
<proteinExistence type="predicted"/>
<dbReference type="InterPro" id="IPR002883">
    <property type="entry name" value="CBM10/Dockerin_dom"/>
</dbReference>
<feature type="domain" description="CBM10" evidence="4">
    <location>
        <begin position="1"/>
        <end position="32"/>
    </location>
</feature>
<dbReference type="PROSITE" id="PS51763">
    <property type="entry name" value="CBM10"/>
    <property type="match status" value="2"/>
</dbReference>
<accession>A0A1Y1V197</accession>
<dbReference type="InterPro" id="IPR009034">
    <property type="entry name" value="Dockerin_dom_fun_sf"/>
</dbReference>
<evidence type="ECO:0000313" key="6">
    <source>
        <dbReference type="Proteomes" id="UP000193719"/>
    </source>
</evidence>
<dbReference type="Pfam" id="PF02013">
    <property type="entry name" value="CBM_10"/>
    <property type="match status" value="2"/>
</dbReference>
<protein>
    <recommendedName>
        <fullName evidence="4">CBM10 domain-containing protein</fullName>
    </recommendedName>
</protein>
<evidence type="ECO:0000256" key="1">
    <source>
        <dbReference type="ARBA" id="ARBA00022729"/>
    </source>
</evidence>
<evidence type="ECO:0000256" key="2">
    <source>
        <dbReference type="ARBA" id="ARBA00022737"/>
    </source>
</evidence>
<keyword evidence="3" id="KW-0378">Hydrolase</keyword>